<evidence type="ECO:0000256" key="1">
    <source>
        <dbReference type="SAM" id="MobiDB-lite"/>
    </source>
</evidence>
<gene>
    <name evidence="3" type="ORF">Malapachy_1851</name>
</gene>
<evidence type="ECO:0000313" key="3">
    <source>
        <dbReference type="EMBL" id="KOS13857.1"/>
    </source>
</evidence>
<dbReference type="PROSITE" id="PS50004">
    <property type="entry name" value="C2"/>
    <property type="match status" value="1"/>
</dbReference>
<dbReference type="RefSeq" id="XP_017991489.1">
    <property type="nucleotide sequence ID" value="XM_018136347.1"/>
</dbReference>
<dbReference type="Gene3D" id="2.60.40.150">
    <property type="entry name" value="C2 domain"/>
    <property type="match status" value="1"/>
</dbReference>
<dbReference type="InterPro" id="IPR035892">
    <property type="entry name" value="C2_domain_sf"/>
</dbReference>
<dbReference type="Proteomes" id="UP000037751">
    <property type="component" value="Unassembled WGS sequence"/>
</dbReference>
<reference evidence="3 4" key="1">
    <citation type="submission" date="2015-07" db="EMBL/GenBank/DDBJ databases">
        <title>Draft Genome Sequence of Malassezia furfur CBS1878 and Malassezia pachydermatis CBS1879.</title>
        <authorList>
            <person name="Triana S."/>
            <person name="Ohm R."/>
            <person name="Gonzalez A."/>
            <person name="DeCock H."/>
            <person name="Restrepo S."/>
            <person name="Celis A."/>
        </authorList>
    </citation>
    <scope>NUCLEOTIDE SEQUENCE [LARGE SCALE GENOMIC DNA]</scope>
    <source>
        <strain evidence="3 4">CBS 1879</strain>
    </source>
</reference>
<dbReference type="EMBL" id="LGAV01000005">
    <property type="protein sequence ID" value="KOS13857.1"/>
    <property type="molecule type" value="Genomic_DNA"/>
</dbReference>
<dbReference type="OrthoDB" id="2377482at2759"/>
<feature type="compositionally biased region" description="Polar residues" evidence="1">
    <location>
        <begin position="1"/>
        <end position="16"/>
    </location>
</feature>
<keyword evidence="3" id="KW-0418">Kinase</keyword>
<feature type="region of interest" description="Disordered" evidence="1">
    <location>
        <begin position="185"/>
        <end position="208"/>
    </location>
</feature>
<keyword evidence="3" id="KW-0808">Transferase</keyword>
<accession>A0A0M8MNU7</accession>
<protein>
    <submittedName>
        <fullName evidence="3">Sch9-serine threonine protein kinase</fullName>
    </submittedName>
</protein>
<dbReference type="GO" id="GO:0016301">
    <property type="term" value="F:kinase activity"/>
    <property type="evidence" value="ECO:0007669"/>
    <property type="project" value="UniProtKB-KW"/>
</dbReference>
<organism evidence="3 4">
    <name type="scientific">Malassezia pachydermatis</name>
    <dbReference type="NCBI Taxonomy" id="77020"/>
    <lineage>
        <taxon>Eukaryota</taxon>
        <taxon>Fungi</taxon>
        <taxon>Dikarya</taxon>
        <taxon>Basidiomycota</taxon>
        <taxon>Ustilaginomycotina</taxon>
        <taxon>Malasseziomycetes</taxon>
        <taxon>Malasseziales</taxon>
        <taxon>Malasseziaceae</taxon>
        <taxon>Malassezia</taxon>
    </lineage>
</organism>
<feature type="region of interest" description="Disordered" evidence="1">
    <location>
        <begin position="1"/>
        <end position="61"/>
    </location>
</feature>
<feature type="compositionally biased region" description="Basic and acidic residues" evidence="1">
    <location>
        <begin position="193"/>
        <end position="208"/>
    </location>
</feature>
<dbReference type="Pfam" id="PF00168">
    <property type="entry name" value="C2"/>
    <property type="match status" value="1"/>
</dbReference>
<proteinExistence type="predicted"/>
<keyword evidence="4" id="KW-1185">Reference proteome</keyword>
<dbReference type="GeneID" id="28728222"/>
<dbReference type="AlphaFoldDB" id="A0A0M8MNU7"/>
<dbReference type="VEuPathDB" id="FungiDB:Malapachy_1851"/>
<evidence type="ECO:0000259" key="2">
    <source>
        <dbReference type="PROSITE" id="PS50004"/>
    </source>
</evidence>
<dbReference type="SMART" id="SM00239">
    <property type="entry name" value="C2"/>
    <property type="match status" value="1"/>
</dbReference>
<dbReference type="CDD" id="cd00030">
    <property type="entry name" value="C2"/>
    <property type="match status" value="1"/>
</dbReference>
<feature type="domain" description="C2" evidence="2">
    <location>
        <begin position="96"/>
        <end position="227"/>
    </location>
</feature>
<dbReference type="InterPro" id="IPR000008">
    <property type="entry name" value="C2_dom"/>
</dbReference>
<comment type="caution">
    <text evidence="3">The sequence shown here is derived from an EMBL/GenBank/DDBJ whole genome shotgun (WGS) entry which is preliminary data.</text>
</comment>
<evidence type="ECO:0000313" key="4">
    <source>
        <dbReference type="Proteomes" id="UP000037751"/>
    </source>
</evidence>
<name>A0A0M8MNU7_9BASI</name>
<sequence length="249" mass="27074">MIPTDSRASVTPSLDDQMTPKARPPGMDINPFDLLHDRPSSGRGSAMGLLNSERAGDRASEPSVLLTPGYAQGHMASFDSAAAASMTNKPTDFMIRMPTPKPKASDDKDATRNTGSAKGYLNVLLMEARNLAVSSTSLSKPYVVIQYDKNEYIGESGNCSDGSNPSWDETVTFDVTMDNQNVQFNNTTPNGVDIKKKERKSENEPLSKSIQEKFRGFSYSGTYESSVDALERGVNAIDWGKDVEEDAVV</sequence>
<dbReference type="STRING" id="77020.A0A0M8MNU7"/>
<dbReference type="SUPFAM" id="SSF49562">
    <property type="entry name" value="C2 domain (Calcium/lipid-binding domain, CaLB)"/>
    <property type="match status" value="1"/>
</dbReference>